<evidence type="ECO:0000313" key="12">
    <source>
        <dbReference type="Proteomes" id="UP001609175"/>
    </source>
</evidence>
<dbReference type="Proteomes" id="UP001609219">
    <property type="component" value="Unassembled WGS sequence"/>
</dbReference>
<dbReference type="EMBL" id="JBIMSP010000054">
    <property type="protein sequence ID" value="MFH5244897.1"/>
    <property type="molecule type" value="Genomic_DNA"/>
</dbReference>
<evidence type="ECO:0000256" key="8">
    <source>
        <dbReference type="SAM" id="Phobius"/>
    </source>
</evidence>
<comment type="subcellular location">
    <subcellularLocation>
        <location evidence="1">Cell membrane</location>
        <topology evidence="1">Multi-pass membrane protein</topology>
    </subcellularLocation>
</comment>
<dbReference type="Pfam" id="PF09594">
    <property type="entry name" value="GT87"/>
    <property type="match status" value="1"/>
</dbReference>
<evidence type="ECO:0000256" key="2">
    <source>
        <dbReference type="ARBA" id="ARBA00022475"/>
    </source>
</evidence>
<keyword evidence="2" id="KW-1003">Cell membrane</keyword>
<feature type="transmembrane region" description="Helical" evidence="8">
    <location>
        <begin position="350"/>
        <end position="374"/>
    </location>
</feature>
<evidence type="ECO:0000313" key="9">
    <source>
        <dbReference type="EMBL" id="MFH5208771.1"/>
    </source>
</evidence>
<feature type="transmembrane region" description="Helical" evidence="8">
    <location>
        <begin position="247"/>
        <end position="275"/>
    </location>
</feature>
<dbReference type="Proteomes" id="UP001609176">
    <property type="component" value="Unassembled WGS sequence"/>
</dbReference>
<keyword evidence="4 8" id="KW-0812">Transmembrane</keyword>
<organism evidence="11 13">
    <name type="scientific">Antrihabitans spumae</name>
    <dbReference type="NCBI Taxonomy" id="3373370"/>
    <lineage>
        <taxon>Bacteria</taxon>
        <taxon>Bacillati</taxon>
        <taxon>Actinomycetota</taxon>
        <taxon>Actinomycetes</taxon>
        <taxon>Mycobacteriales</taxon>
        <taxon>Nocardiaceae</taxon>
        <taxon>Antrihabitans</taxon>
    </lineage>
</organism>
<feature type="transmembrane region" description="Helical" evidence="8">
    <location>
        <begin position="55"/>
        <end position="75"/>
    </location>
</feature>
<dbReference type="InterPro" id="IPR016570">
    <property type="entry name" value="UCP010361"/>
</dbReference>
<name>A0ABW7KT20_9NOCA</name>
<evidence type="ECO:0000256" key="4">
    <source>
        <dbReference type="ARBA" id="ARBA00022692"/>
    </source>
</evidence>
<keyword evidence="6 8" id="KW-0472">Membrane</keyword>
<protein>
    <submittedName>
        <fullName evidence="11">Glycosyltransferase family 87 protein</fullName>
    </submittedName>
</protein>
<dbReference type="InterPro" id="IPR018584">
    <property type="entry name" value="GT87"/>
</dbReference>
<evidence type="ECO:0000256" key="6">
    <source>
        <dbReference type="ARBA" id="ARBA00023136"/>
    </source>
</evidence>
<dbReference type="Proteomes" id="UP001609175">
    <property type="component" value="Unassembled WGS sequence"/>
</dbReference>
<keyword evidence="3" id="KW-0808">Transferase</keyword>
<gene>
    <name evidence="11" type="ORF">ACHIPV_23905</name>
    <name evidence="9" type="ORF">ACHIPZ_11260</name>
    <name evidence="10" type="ORF">ACHIRB_24980</name>
</gene>
<feature type="transmembrane region" description="Helical" evidence="8">
    <location>
        <begin position="178"/>
        <end position="202"/>
    </location>
</feature>
<evidence type="ECO:0000256" key="5">
    <source>
        <dbReference type="ARBA" id="ARBA00022989"/>
    </source>
</evidence>
<feature type="transmembrane region" description="Helical" evidence="8">
    <location>
        <begin position="419"/>
        <end position="438"/>
    </location>
</feature>
<evidence type="ECO:0000313" key="11">
    <source>
        <dbReference type="EMBL" id="MFH5244897.1"/>
    </source>
</evidence>
<evidence type="ECO:0000256" key="1">
    <source>
        <dbReference type="ARBA" id="ARBA00004651"/>
    </source>
</evidence>
<evidence type="ECO:0000256" key="3">
    <source>
        <dbReference type="ARBA" id="ARBA00022679"/>
    </source>
</evidence>
<dbReference type="PIRSF" id="PIRSF010361">
    <property type="entry name" value="UCP010361"/>
    <property type="match status" value="1"/>
</dbReference>
<evidence type="ECO:0000313" key="10">
    <source>
        <dbReference type="EMBL" id="MFH5231798.1"/>
    </source>
</evidence>
<proteinExistence type="inferred from homology"/>
<feature type="transmembrane region" description="Helical" evidence="8">
    <location>
        <begin position="450"/>
        <end position="470"/>
    </location>
</feature>
<keyword evidence="14" id="KW-1185">Reference proteome</keyword>
<evidence type="ECO:0000256" key="7">
    <source>
        <dbReference type="ARBA" id="ARBA00024033"/>
    </source>
</evidence>
<dbReference type="EMBL" id="JBIMSN010000122">
    <property type="protein sequence ID" value="MFH5231798.1"/>
    <property type="molecule type" value="Genomic_DNA"/>
</dbReference>
<comment type="similarity">
    <text evidence="7">Belongs to the glycosyltransferase 87 family.</text>
</comment>
<dbReference type="RefSeq" id="WP_395114302.1">
    <property type="nucleotide sequence ID" value="NZ_JBIMSN010000122.1"/>
</dbReference>
<keyword evidence="5 8" id="KW-1133">Transmembrane helix</keyword>
<accession>A0ABW7KT20</accession>
<sequence length="523" mass="57531">MSDERTLIGPAPLAYDRRSAEWRDLPGRNDPLTRELSKVVGGPIGRHALVGRSRFVTPMRVLLALAVVFLAFGWFTKAACIQQGPVGENGAVGLDWSGSRQYVALCYSDTVPLYGAERLNEGALPYKKSWTEEGPDGRLQTRYMEYPVISGLYQYGSMLVAKAWDSVRILPDGLPVAIYFNVVALGLAVAWLVTVWASALLAGRRIWDAGLIACSPLVIVHAFTNFDALATAFAATGMLAWARKRPVLAGILLGIGGATKLYPLLLLGPLLILCLRTGKMRMWLPAFGSAVAAWLAVNLPIFIAFPQGWREFFRLNTDRHADPDSVYNVITSFTGWPGFDGVLASSDKPVILNLVSLLLFAAVCVGIAWVALTAPRRPRVAQLCFLLVAGFLLTNKVWSPQYSLWLVPLAVLALPNRRILLAWMTIDALVWVPRMFYYLGEQNKGLPEQWFTGTVIVRDIAVLALCGLIVRQIYKPETDVVRYGFVDDPSGGVLDQAADTPPAWLPRALRPKVRIDVEADARL</sequence>
<comment type="caution">
    <text evidence="11">The sequence shown here is derived from an EMBL/GenBank/DDBJ whole genome shotgun (WGS) entry which is preliminary data.</text>
</comment>
<evidence type="ECO:0000313" key="13">
    <source>
        <dbReference type="Proteomes" id="UP001609176"/>
    </source>
</evidence>
<feature type="transmembrane region" description="Helical" evidence="8">
    <location>
        <begin position="209"/>
        <end position="235"/>
    </location>
</feature>
<dbReference type="EMBL" id="JBIMSO010000046">
    <property type="protein sequence ID" value="MFH5208771.1"/>
    <property type="molecule type" value="Genomic_DNA"/>
</dbReference>
<evidence type="ECO:0000313" key="14">
    <source>
        <dbReference type="Proteomes" id="UP001609219"/>
    </source>
</evidence>
<reference evidence="12 13" key="1">
    <citation type="submission" date="2024-10" db="EMBL/GenBank/DDBJ databases">
        <authorList>
            <person name="Riesco R."/>
        </authorList>
    </citation>
    <scope>NUCLEOTIDE SEQUENCE [LARGE SCALE GENOMIC DNA]</scope>
    <source>
        <strain evidence="11 13">NCIMB 15448</strain>
        <strain evidence="9 12">NCIMB 15449</strain>
        <strain evidence="10 14">NCIMB 15450</strain>
    </source>
</reference>
<feature type="transmembrane region" description="Helical" evidence="8">
    <location>
        <begin position="282"/>
        <end position="305"/>
    </location>
</feature>